<keyword evidence="3" id="KW-1185">Reference proteome</keyword>
<dbReference type="Proteomes" id="UP001596461">
    <property type="component" value="Unassembled WGS sequence"/>
</dbReference>
<feature type="domain" description="Transcription regulator PadR N-terminal" evidence="1">
    <location>
        <begin position="41"/>
        <end position="101"/>
    </location>
</feature>
<gene>
    <name evidence="2" type="ORF">ACFQL9_08405</name>
</gene>
<comment type="caution">
    <text evidence="2">The sequence shown here is derived from an EMBL/GenBank/DDBJ whole genome shotgun (WGS) entry which is preliminary data.</text>
</comment>
<protein>
    <submittedName>
        <fullName evidence="2">Helix-turn-helix transcriptional regulator</fullName>
    </submittedName>
</protein>
<accession>A0ABD5WB34</accession>
<organism evidence="2 3">
    <name type="scientific">Halobaculum lipolyticum</name>
    <dbReference type="NCBI Taxonomy" id="3032001"/>
    <lineage>
        <taxon>Archaea</taxon>
        <taxon>Methanobacteriati</taxon>
        <taxon>Methanobacteriota</taxon>
        <taxon>Stenosarchaea group</taxon>
        <taxon>Halobacteria</taxon>
        <taxon>Halobacteriales</taxon>
        <taxon>Haloferacaceae</taxon>
        <taxon>Halobaculum</taxon>
    </lineage>
</organism>
<reference evidence="2 3" key="1">
    <citation type="journal article" date="2019" name="Int. J. Syst. Evol. Microbiol.">
        <title>The Global Catalogue of Microorganisms (GCM) 10K type strain sequencing project: providing services to taxonomists for standard genome sequencing and annotation.</title>
        <authorList>
            <consortium name="The Broad Institute Genomics Platform"/>
            <consortium name="The Broad Institute Genome Sequencing Center for Infectious Disease"/>
            <person name="Wu L."/>
            <person name="Ma J."/>
        </authorList>
    </citation>
    <scope>NUCLEOTIDE SEQUENCE [LARGE SCALE GENOMIC DNA]</scope>
    <source>
        <strain evidence="2 3">DT31</strain>
    </source>
</reference>
<dbReference type="Gene3D" id="1.10.10.10">
    <property type="entry name" value="Winged helix-like DNA-binding domain superfamily/Winged helix DNA-binding domain"/>
    <property type="match status" value="1"/>
</dbReference>
<dbReference type="EMBL" id="JBHTAH010000005">
    <property type="protein sequence ID" value="MFC7069660.1"/>
    <property type="molecule type" value="Genomic_DNA"/>
</dbReference>
<dbReference type="AlphaFoldDB" id="A0ABD5WB34"/>
<evidence type="ECO:0000313" key="2">
    <source>
        <dbReference type="EMBL" id="MFC7069660.1"/>
    </source>
</evidence>
<dbReference type="InterPro" id="IPR036390">
    <property type="entry name" value="WH_DNA-bd_sf"/>
</dbReference>
<dbReference type="InterPro" id="IPR005149">
    <property type="entry name" value="Tscrpt_reg_PadR_N"/>
</dbReference>
<proteinExistence type="predicted"/>
<name>A0ABD5WB34_9EURY</name>
<dbReference type="SUPFAM" id="SSF46785">
    <property type="entry name" value="Winged helix' DNA-binding domain"/>
    <property type="match status" value="1"/>
</dbReference>
<sequence>MSNHTTQSKKCTESNHQRWTDLTAFEGNVLYALARLQSDGETSYGLAVKRVLQDLYEQEINHGRLYPALDDLAEYGFVEKSALDKRTNEYVLTDAGRQLLRDRIDLLADALVGGDAE</sequence>
<dbReference type="Pfam" id="PF03551">
    <property type="entry name" value="PadR"/>
    <property type="match status" value="1"/>
</dbReference>
<evidence type="ECO:0000259" key="1">
    <source>
        <dbReference type="Pfam" id="PF03551"/>
    </source>
</evidence>
<dbReference type="GeneID" id="81125413"/>
<evidence type="ECO:0000313" key="3">
    <source>
        <dbReference type="Proteomes" id="UP001596461"/>
    </source>
</evidence>
<dbReference type="RefSeq" id="WP_284030576.1">
    <property type="nucleotide sequence ID" value="NZ_CP126154.1"/>
</dbReference>
<dbReference type="InterPro" id="IPR036388">
    <property type="entry name" value="WH-like_DNA-bd_sf"/>
</dbReference>